<dbReference type="EMBL" id="CAXDID020000039">
    <property type="protein sequence ID" value="CAL5998842.1"/>
    <property type="molecule type" value="Genomic_DNA"/>
</dbReference>
<accession>A0ABP1HNX9</accession>
<organism evidence="1 2">
    <name type="scientific">Hexamita inflata</name>
    <dbReference type="NCBI Taxonomy" id="28002"/>
    <lineage>
        <taxon>Eukaryota</taxon>
        <taxon>Metamonada</taxon>
        <taxon>Diplomonadida</taxon>
        <taxon>Hexamitidae</taxon>
        <taxon>Hexamitinae</taxon>
        <taxon>Hexamita</taxon>
    </lineage>
</organism>
<gene>
    <name evidence="1" type="ORF">HINF_LOCUS15923</name>
</gene>
<name>A0ABP1HNX9_9EUKA</name>
<comment type="caution">
    <text evidence="1">The sequence shown here is derived from an EMBL/GenBank/DDBJ whole genome shotgun (WGS) entry which is preliminary data.</text>
</comment>
<reference evidence="1 2" key="1">
    <citation type="submission" date="2024-07" db="EMBL/GenBank/DDBJ databases">
        <authorList>
            <person name="Akdeniz Z."/>
        </authorList>
    </citation>
    <scope>NUCLEOTIDE SEQUENCE [LARGE SCALE GENOMIC DNA]</scope>
</reference>
<proteinExistence type="predicted"/>
<evidence type="ECO:0000313" key="1">
    <source>
        <dbReference type="EMBL" id="CAL5998842.1"/>
    </source>
</evidence>
<keyword evidence="2" id="KW-1185">Reference proteome</keyword>
<evidence type="ECO:0000313" key="2">
    <source>
        <dbReference type="Proteomes" id="UP001642409"/>
    </source>
</evidence>
<protein>
    <submittedName>
        <fullName evidence="1">Hypothetical_protein</fullName>
    </submittedName>
</protein>
<dbReference type="Proteomes" id="UP001642409">
    <property type="component" value="Unassembled WGS sequence"/>
</dbReference>
<sequence>MLFSQCCLKKSLSKYRPPPSSIGATQARLVERAPKQKQLASQITRRSGRGARLLNFANSADKEQMAAGCCNPRHCADVTIFVLRTQVNVFRPWLYALKYLCLRETRRTPALALVRPVPTSELTASLNWRAKSFARRFRGVRKCNRLRSQIETREPERRPVTEVSAGFRLLG</sequence>